<proteinExistence type="inferred from homology"/>
<feature type="transmembrane region" description="Helical" evidence="5">
    <location>
        <begin position="142"/>
        <end position="161"/>
    </location>
</feature>
<keyword evidence="1" id="KW-0145">Chemotaxis</keyword>
<dbReference type="SUPFAM" id="SSF58104">
    <property type="entry name" value="Methyl-accepting chemotaxis protein (MCP) signaling domain"/>
    <property type="match status" value="1"/>
</dbReference>
<feature type="domain" description="Methyl-accepting transducer" evidence="6">
    <location>
        <begin position="306"/>
        <end position="535"/>
    </location>
</feature>
<dbReference type="RefSeq" id="WP_138863366.1">
    <property type="nucleotide sequence ID" value="NZ_VCPC01000002.1"/>
</dbReference>
<comment type="similarity">
    <text evidence="2">Belongs to the methyl-accepting chemotaxis (MCP) protein family.</text>
</comment>
<evidence type="ECO:0000256" key="2">
    <source>
        <dbReference type="ARBA" id="ARBA00029447"/>
    </source>
</evidence>
<dbReference type="InterPro" id="IPR004089">
    <property type="entry name" value="MCPsignal_dom"/>
</dbReference>
<dbReference type="PRINTS" id="PR00260">
    <property type="entry name" value="CHEMTRNSDUCR"/>
</dbReference>
<dbReference type="InterPro" id="IPR004090">
    <property type="entry name" value="Chemotax_Me-accpt_rcpt"/>
</dbReference>
<keyword evidence="3" id="KW-0807">Transducer</keyword>
<organism evidence="7 8">
    <name type="scientific">Arenibacterium halophilum</name>
    <dbReference type="NCBI Taxonomy" id="2583821"/>
    <lineage>
        <taxon>Bacteria</taxon>
        <taxon>Pseudomonadati</taxon>
        <taxon>Pseudomonadota</taxon>
        <taxon>Alphaproteobacteria</taxon>
        <taxon>Rhodobacterales</taxon>
        <taxon>Paracoccaceae</taxon>
        <taxon>Arenibacterium</taxon>
    </lineage>
</organism>
<dbReference type="Gene3D" id="1.10.287.950">
    <property type="entry name" value="Methyl-accepting chemotaxis protein"/>
    <property type="match status" value="1"/>
</dbReference>
<dbReference type="Pfam" id="PF00015">
    <property type="entry name" value="MCPsignal"/>
    <property type="match status" value="1"/>
</dbReference>
<dbReference type="CDD" id="cd11386">
    <property type="entry name" value="MCP_signal"/>
    <property type="match status" value="1"/>
</dbReference>
<gene>
    <name evidence="7" type="ORF">FGK64_08375</name>
</gene>
<feature type="compositionally biased region" description="Basic and acidic residues" evidence="4">
    <location>
        <begin position="208"/>
        <end position="245"/>
    </location>
</feature>
<keyword evidence="5" id="KW-1133">Transmembrane helix</keyword>
<dbReference type="PANTHER" id="PTHR43531:SF11">
    <property type="entry name" value="METHYL-ACCEPTING CHEMOTAXIS PROTEIN 3"/>
    <property type="match status" value="1"/>
</dbReference>
<dbReference type="Proteomes" id="UP001191082">
    <property type="component" value="Unassembled WGS sequence"/>
</dbReference>
<evidence type="ECO:0000259" key="6">
    <source>
        <dbReference type="PROSITE" id="PS50111"/>
    </source>
</evidence>
<dbReference type="PROSITE" id="PS50111">
    <property type="entry name" value="CHEMOTAXIS_TRANSDUC_2"/>
    <property type="match status" value="1"/>
</dbReference>
<dbReference type="SMART" id="SM00283">
    <property type="entry name" value="MA"/>
    <property type="match status" value="1"/>
</dbReference>
<feature type="transmembrane region" description="Helical" evidence="5">
    <location>
        <begin position="89"/>
        <end position="108"/>
    </location>
</feature>
<evidence type="ECO:0000313" key="8">
    <source>
        <dbReference type="Proteomes" id="UP001191082"/>
    </source>
</evidence>
<protein>
    <submittedName>
        <fullName evidence="7">Methyl-accepting chemotaxis protein</fullName>
    </submittedName>
</protein>
<evidence type="ECO:0000256" key="1">
    <source>
        <dbReference type="ARBA" id="ARBA00022500"/>
    </source>
</evidence>
<comment type="caution">
    <text evidence="7">The sequence shown here is derived from an EMBL/GenBank/DDBJ whole genome shotgun (WGS) entry which is preliminary data.</text>
</comment>
<evidence type="ECO:0000313" key="7">
    <source>
        <dbReference type="EMBL" id="TMV12811.1"/>
    </source>
</evidence>
<feature type="transmembrane region" description="Helical" evidence="5">
    <location>
        <begin position="115"/>
        <end position="136"/>
    </location>
</feature>
<dbReference type="InterPro" id="IPR051310">
    <property type="entry name" value="MCP_chemotaxis"/>
</dbReference>
<evidence type="ECO:0000256" key="3">
    <source>
        <dbReference type="PROSITE-ProRule" id="PRU00284"/>
    </source>
</evidence>
<dbReference type="PANTHER" id="PTHR43531">
    <property type="entry name" value="PROTEIN ICFG"/>
    <property type="match status" value="1"/>
</dbReference>
<feature type="transmembrane region" description="Helical" evidence="5">
    <location>
        <begin position="63"/>
        <end position="83"/>
    </location>
</feature>
<name>A0ABY2X8W0_9RHOB</name>
<feature type="transmembrane region" description="Helical" evidence="5">
    <location>
        <begin position="34"/>
        <end position="51"/>
    </location>
</feature>
<reference evidence="7 8" key="1">
    <citation type="submission" date="2019-05" db="EMBL/GenBank/DDBJ databases">
        <title>Marivita sp. nov. isolated from sea sediment.</title>
        <authorList>
            <person name="Kim W."/>
        </authorList>
    </citation>
    <scope>NUCLEOTIDE SEQUENCE [LARGE SCALE GENOMIC DNA]</scope>
    <source>
        <strain evidence="7 8">CAU 1492</strain>
    </source>
</reference>
<sequence>MTNEYTREAKWLATGAWAGPVASAAAAWFTGADVAVVAGIAAVFALAGTVAQRFSPAVARTGAAQALTAQAVVLNAAFAGHPWQIDTHMLYFALLAVTTILYDIRAILGATLVVAVHHLSLTFIMPSLVFPSASIAENIPRTALHAVILVMETAALVYAVYHQKQLAAQMNLQNADLERSSAEAEQSRQNVEAALREAEAAQTASAKSEARAQEALTKAEEQAKRAATLEREGRESSERELRHREEIAEQQRAAVDALRESLKALRNNDLCANINARLDPEYDGLKADFNAATEGLRMTLAAVRQAADVIGTEANALAAASGDMSRRTESQASTLAEISSNMSSLTDRVRETAQSARDAQTEADDTRQEVAASAELVQRAVVAMGAIETSSNQIQKIVGVIDEISFQTNLLALNAGVEAARAGESGRGFAVVASEVRNLAMRSSEAAQEIKTLIAESDVRVAEGVGLVRQSGDVNSTITSAVNGIVQRVVEIATNAEKQSSSVADINGALSKLDSVTQKSAAMFEETAAASETLLNGTRELHSAIMNFRIDAETSGSVPRASAA</sequence>
<feature type="region of interest" description="Disordered" evidence="4">
    <location>
        <begin position="202"/>
        <end position="245"/>
    </location>
</feature>
<dbReference type="EMBL" id="VCPC01000002">
    <property type="protein sequence ID" value="TMV12811.1"/>
    <property type="molecule type" value="Genomic_DNA"/>
</dbReference>
<keyword evidence="5" id="KW-0472">Membrane</keyword>
<evidence type="ECO:0000256" key="5">
    <source>
        <dbReference type="SAM" id="Phobius"/>
    </source>
</evidence>
<keyword evidence="5" id="KW-0812">Transmembrane</keyword>
<evidence type="ECO:0000256" key="4">
    <source>
        <dbReference type="SAM" id="MobiDB-lite"/>
    </source>
</evidence>
<accession>A0ABY2X8W0</accession>
<keyword evidence="8" id="KW-1185">Reference proteome</keyword>